<dbReference type="OrthoDB" id="1115846at2"/>
<reference evidence="1 2" key="2">
    <citation type="journal article" date="2011" name="Stand. Genomic Sci.">
        <title>Complete genome sequence of Paludibacter propionicigenes type strain (WB4).</title>
        <authorList>
            <person name="Gronow S."/>
            <person name="Munk C."/>
            <person name="Lapidus A."/>
            <person name="Nolan M."/>
            <person name="Lucas S."/>
            <person name="Hammon N."/>
            <person name="Deshpande S."/>
            <person name="Cheng J.F."/>
            <person name="Tapia R."/>
            <person name="Han C."/>
            <person name="Goodwin L."/>
            <person name="Pitluck S."/>
            <person name="Liolios K."/>
            <person name="Ivanova N."/>
            <person name="Mavromatis K."/>
            <person name="Mikhailova N."/>
            <person name="Pati A."/>
            <person name="Chen A."/>
            <person name="Palaniappan K."/>
            <person name="Land M."/>
            <person name="Hauser L."/>
            <person name="Chang Y.J."/>
            <person name="Jeffries C.D."/>
            <person name="Brambilla E."/>
            <person name="Rohde M."/>
            <person name="Goker M."/>
            <person name="Detter J.C."/>
            <person name="Woyke T."/>
            <person name="Bristow J."/>
            <person name="Eisen J.A."/>
            <person name="Markowitz V."/>
            <person name="Hugenholtz P."/>
            <person name="Kyrpides N.C."/>
            <person name="Klenk H.P."/>
        </authorList>
    </citation>
    <scope>NUCLEOTIDE SEQUENCE [LARGE SCALE GENOMIC DNA]</scope>
    <source>
        <strain evidence="2">DSM 17365 / JCM 13257 / WB4</strain>
    </source>
</reference>
<dbReference type="EMBL" id="CP002345">
    <property type="protein sequence ID" value="ADQ79125.1"/>
    <property type="molecule type" value="Genomic_DNA"/>
</dbReference>
<dbReference type="HOGENOM" id="CLU_1747847_0_0_10"/>
<organism evidence="1 2">
    <name type="scientific">Paludibacter propionicigenes (strain DSM 17365 / JCM 13257 / WB4)</name>
    <dbReference type="NCBI Taxonomy" id="694427"/>
    <lineage>
        <taxon>Bacteria</taxon>
        <taxon>Pseudomonadati</taxon>
        <taxon>Bacteroidota</taxon>
        <taxon>Bacteroidia</taxon>
        <taxon>Bacteroidales</taxon>
        <taxon>Paludibacteraceae</taxon>
        <taxon>Paludibacter</taxon>
    </lineage>
</organism>
<dbReference type="RefSeq" id="WP_013444494.1">
    <property type="nucleotide sequence ID" value="NC_014734.1"/>
</dbReference>
<name>E4T331_PALPW</name>
<gene>
    <name evidence="1" type="ordered locus">Palpr_0975</name>
</gene>
<dbReference type="AlphaFoldDB" id="E4T331"/>
<dbReference type="KEGG" id="ppn:Palpr_0975"/>
<proteinExistence type="predicted"/>
<sequence>MINTRLFNCKDEELPVVSKAVAFALKRDFADFAAYSPKFTEVYVTDYENKITVVTDLLEPKSETLAKKIITERYSNTMNNLIDPINRVTGYLNLAKATLNITPASFGFAALRKSILYHDVEGVIANLHIVLANIQTYKAPLAEQGLMTS</sequence>
<dbReference type="Proteomes" id="UP000008718">
    <property type="component" value="Chromosome"/>
</dbReference>
<accession>E4T331</accession>
<reference key="1">
    <citation type="submission" date="2010-11" db="EMBL/GenBank/DDBJ databases">
        <title>The complete genome of Paludibacter propionicigenes DSM 17365.</title>
        <authorList>
            <consortium name="US DOE Joint Genome Institute (JGI-PGF)"/>
            <person name="Lucas S."/>
            <person name="Copeland A."/>
            <person name="Lapidus A."/>
            <person name="Bruce D."/>
            <person name="Goodwin L."/>
            <person name="Pitluck S."/>
            <person name="Kyrpides N."/>
            <person name="Mavromatis K."/>
            <person name="Ivanova N."/>
            <person name="Munk A.C."/>
            <person name="Brettin T."/>
            <person name="Detter J.C."/>
            <person name="Han C."/>
            <person name="Tapia R."/>
            <person name="Land M."/>
            <person name="Hauser L."/>
            <person name="Markowitz V."/>
            <person name="Cheng J.-F."/>
            <person name="Hugenholtz P."/>
            <person name="Woyke T."/>
            <person name="Wu D."/>
            <person name="Gronow S."/>
            <person name="Wellnitz S."/>
            <person name="Brambilla E."/>
            <person name="Klenk H.-P."/>
            <person name="Eisen J.A."/>
        </authorList>
    </citation>
    <scope>NUCLEOTIDE SEQUENCE</scope>
    <source>
        <strain>WB4</strain>
    </source>
</reference>
<protein>
    <submittedName>
        <fullName evidence="1">Uncharacterized protein</fullName>
    </submittedName>
</protein>
<evidence type="ECO:0000313" key="2">
    <source>
        <dbReference type="Proteomes" id="UP000008718"/>
    </source>
</evidence>
<keyword evidence="2" id="KW-1185">Reference proteome</keyword>
<evidence type="ECO:0000313" key="1">
    <source>
        <dbReference type="EMBL" id="ADQ79125.1"/>
    </source>
</evidence>
<dbReference type="STRING" id="694427.Palpr_0975"/>